<evidence type="ECO:0000313" key="1">
    <source>
        <dbReference type="EMBL" id="APA00802.1"/>
    </source>
</evidence>
<dbReference type="STRING" id="1306519.BIW12_15975"/>
<dbReference type="EMBL" id="CP017774">
    <property type="protein sequence ID" value="APA00802.1"/>
    <property type="molecule type" value="Genomic_DNA"/>
</dbReference>
<accession>A0A1D9PE37</accession>
<dbReference type="KEGG" id="fcm:BIW12_15975"/>
<dbReference type="AlphaFoldDB" id="A0A1D9PE37"/>
<keyword evidence="2" id="KW-1185">Reference proteome</keyword>
<dbReference type="Proteomes" id="UP000178198">
    <property type="component" value="Chromosome"/>
</dbReference>
<dbReference type="RefSeq" id="WP_071186025.1">
    <property type="nucleotide sequence ID" value="NZ_CP017774.1"/>
</dbReference>
<sequence length="180" mass="20062">MKISHLTICLFLITTFTKAQITIDKVGYNWSRIENRTPVIIVNNDANNGDGLNDGAIVIKGTANTPEFQGIQYSLSGSPHNSEKISLEAKYYQNAASYVKFKMQLYDLTKNLVLAETDVITTSTGVVGTASLDYKFTDTSVGDKIVIRFVRADDLNIVRVVALDYLKINDQFIELKKSKK</sequence>
<organism evidence="1 2">
    <name type="scientific">Flavobacterium commune</name>
    <dbReference type="NCBI Taxonomy" id="1306519"/>
    <lineage>
        <taxon>Bacteria</taxon>
        <taxon>Pseudomonadati</taxon>
        <taxon>Bacteroidota</taxon>
        <taxon>Flavobacteriia</taxon>
        <taxon>Flavobacteriales</taxon>
        <taxon>Flavobacteriaceae</taxon>
        <taxon>Flavobacterium</taxon>
    </lineage>
</organism>
<gene>
    <name evidence="1" type="ORF">BIW12_15975</name>
</gene>
<evidence type="ECO:0000313" key="2">
    <source>
        <dbReference type="Proteomes" id="UP000178198"/>
    </source>
</evidence>
<protein>
    <submittedName>
        <fullName evidence="1">Uncharacterized protein</fullName>
    </submittedName>
</protein>
<name>A0A1D9PE37_9FLAO</name>
<proteinExistence type="predicted"/>
<reference evidence="1 2" key="1">
    <citation type="submission" date="2016-10" db="EMBL/GenBank/DDBJ databases">
        <title>Complete Genome Sequence of Flavobacterium sp. PK15.</title>
        <authorList>
            <person name="Ekwe A."/>
            <person name="Kim S.B."/>
        </authorList>
    </citation>
    <scope>NUCLEOTIDE SEQUENCE [LARGE SCALE GENOMIC DNA]</scope>
    <source>
        <strain evidence="1 2">PK15</strain>
    </source>
</reference>